<evidence type="ECO:0000313" key="13">
    <source>
        <dbReference type="Proteomes" id="UP000712281"/>
    </source>
</evidence>
<dbReference type="Pfam" id="PF02109">
    <property type="entry name" value="DAD"/>
    <property type="match status" value="1"/>
</dbReference>
<accession>A0A8S9IIR4</accession>
<proteinExistence type="inferred from homology"/>
<comment type="caution">
    <text evidence="11">Lacks conserved residue(s) required for the propagation of feature annotation.</text>
</comment>
<evidence type="ECO:0000256" key="6">
    <source>
        <dbReference type="ARBA" id="ARBA00022692"/>
    </source>
</evidence>
<evidence type="ECO:0000256" key="5">
    <source>
        <dbReference type="ARBA" id="ARBA00011157"/>
    </source>
</evidence>
<evidence type="ECO:0000256" key="4">
    <source>
        <dbReference type="ARBA" id="ARBA00009386"/>
    </source>
</evidence>
<keyword evidence="9 11" id="KW-1133">Transmembrane helix</keyword>
<keyword evidence="10 11" id="KW-0472">Membrane</keyword>
<dbReference type="InterPro" id="IPR003038">
    <property type="entry name" value="DAD/Ost2"/>
</dbReference>
<comment type="similarity">
    <text evidence="4 11">Belongs to the DAD/OST2 family.</text>
</comment>
<keyword evidence="8 11" id="KW-0256">Endoplasmic reticulum</keyword>
<evidence type="ECO:0000256" key="1">
    <source>
        <dbReference type="ARBA" id="ARBA00002791"/>
    </source>
</evidence>
<gene>
    <name evidence="12" type="ORF">F2Q68_00026203</name>
</gene>
<dbReference type="AlphaFoldDB" id="A0A8S9IIR4"/>
<evidence type="ECO:0000256" key="11">
    <source>
        <dbReference type="RuleBase" id="RU361136"/>
    </source>
</evidence>
<dbReference type="PANTHER" id="PTHR10705">
    <property type="entry name" value="DOLICHYL-DIPHOSPHOOLIGOSACCHARIDE--PROTEIN GLYCOSYLTRANSFERASE SUBUNIT DAD1"/>
    <property type="match status" value="1"/>
</dbReference>
<comment type="caution">
    <text evidence="12">The sequence shown here is derived from an EMBL/GenBank/DDBJ whole genome shotgun (WGS) entry which is preliminary data.</text>
</comment>
<evidence type="ECO:0000256" key="9">
    <source>
        <dbReference type="ARBA" id="ARBA00022989"/>
    </source>
</evidence>
<evidence type="ECO:0000256" key="7">
    <source>
        <dbReference type="ARBA" id="ARBA00022703"/>
    </source>
</evidence>
<organism evidence="12 13">
    <name type="scientific">Brassica cretica</name>
    <name type="common">Mustard</name>
    <dbReference type="NCBI Taxonomy" id="69181"/>
    <lineage>
        <taxon>Eukaryota</taxon>
        <taxon>Viridiplantae</taxon>
        <taxon>Streptophyta</taxon>
        <taxon>Embryophyta</taxon>
        <taxon>Tracheophyta</taxon>
        <taxon>Spermatophyta</taxon>
        <taxon>Magnoliopsida</taxon>
        <taxon>eudicotyledons</taxon>
        <taxon>Gunneridae</taxon>
        <taxon>Pentapetalae</taxon>
        <taxon>rosids</taxon>
        <taxon>malvids</taxon>
        <taxon>Brassicales</taxon>
        <taxon>Brassicaceae</taxon>
        <taxon>Brassiceae</taxon>
        <taxon>Brassica</taxon>
    </lineage>
</organism>
<dbReference type="Proteomes" id="UP000712281">
    <property type="component" value="Unassembled WGS sequence"/>
</dbReference>
<sequence length="62" mass="7040">MALVGSFLFNSFMSRFLSCIGTAVLAGMFLTFKKHTNTYKSLEPERAFADFVLCNFRVHRVA</sequence>
<evidence type="ECO:0000256" key="8">
    <source>
        <dbReference type="ARBA" id="ARBA00022824"/>
    </source>
</evidence>
<dbReference type="PANTHER" id="PTHR10705:SF0">
    <property type="entry name" value="DOLICHYL-DIPHOSPHOOLIGOSACCHARIDE--PROTEIN GLYCOSYLTRANSFERASE SUBUNIT DAD1"/>
    <property type="match status" value="1"/>
</dbReference>
<dbReference type="EMBL" id="QGKW02001911">
    <property type="protein sequence ID" value="KAF2569223.1"/>
    <property type="molecule type" value="Genomic_DNA"/>
</dbReference>
<reference evidence="12" key="1">
    <citation type="submission" date="2019-12" db="EMBL/GenBank/DDBJ databases">
        <title>Genome sequencing and annotation of Brassica cretica.</title>
        <authorList>
            <person name="Studholme D.J."/>
            <person name="Sarris P.F."/>
        </authorList>
    </citation>
    <scope>NUCLEOTIDE SEQUENCE</scope>
    <source>
        <strain evidence="12">PFS-001/15</strain>
        <tissue evidence="12">Leaf</tissue>
    </source>
</reference>
<name>A0A8S9IIR4_BRACR</name>
<evidence type="ECO:0000256" key="2">
    <source>
        <dbReference type="ARBA" id="ARBA00004477"/>
    </source>
</evidence>
<keyword evidence="6 11" id="KW-0812">Transmembrane</keyword>
<comment type="pathway">
    <text evidence="3 11">Protein modification; protein glycosylation.</text>
</comment>
<keyword evidence="7" id="KW-0053">Apoptosis</keyword>
<evidence type="ECO:0000256" key="3">
    <source>
        <dbReference type="ARBA" id="ARBA00004922"/>
    </source>
</evidence>
<protein>
    <recommendedName>
        <fullName evidence="11">Dolichyl-diphosphooligosaccharide--protein glycosyltransferase subunit DAD1</fullName>
        <shortName evidence="11">Oligosaccharyl transferase subunit DAD1</shortName>
    </recommendedName>
</protein>
<comment type="subcellular location">
    <subcellularLocation>
        <location evidence="2 11">Endoplasmic reticulum membrane</location>
        <topology evidence="2 11">Multi-pass membrane protein</topology>
    </subcellularLocation>
</comment>
<evidence type="ECO:0000313" key="12">
    <source>
        <dbReference type="EMBL" id="KAF2569223.1"/>
    </source>
</evidence>
<comment type="function">
    <text evidence="1 11">Subunit of the oligosaccharyl transferase (OST) complex that catalyzes the initial transfer of a defined glycan (Glc(3)Man(9)GlcNAc(2) in eukaryotes) from the lipid carrier dolichol-pyrophosphate to an asparagine residue within an Asn-X-Ser/Thr consensus motif in nascent polypeptide chains, the first step in protein N-glycosylation. N-glycosylation occurs cotranslationally and the complex associates with the Sec61 complex at the channel-forming translocon complex that mediates protein translocation across the endoplasmic reticulum (ER). All subunits are required for a maximal enzyme activity.</text>
</comment>
<dbReference type="GO" id="GO:0008250">
    <property type="term" value="C:oligosaccharyltransferase complex"/>
    <property type="evidence" value="ECO:0007669"/>
    <property type="project" value="InterPro"/>
</dbReference>
<dbReference type="GO" id="GO:0006487">
    <property type="term" value="P:protein N-linked glycosylation"/>
    <property type="evidence" value="ECO:0007669"/>
    <property type="project" value="TreeGrafter"/>
</dbReference>
<evidence type="ECO:0000256" key="10">
    <source>
        <dbReference type="ARBA" id="ARBA00023136"/>
    </source>
</evidence>
<feature type="transmembrane region" description="Helical" evidence="11">
    <location>
        <begin position="12"/>
        <end position="32"/>
    </location>
</feature>
<comment type="subunit">
    <text evidence="5 11">Component of the oligosaccharyltransferase (OST) complex.</text>
</comment>